<name>A0ABS8BXE9_9RHOB</name>
<accession>A0ABS8BXE9</accession>
<protein>
    <submittedName>
        <fullName evidence="1">Uncharacterized protein</fullName>
    </submittedName>
</protein>
<gene>
    <name evidence="1" type="ORF">LGQ03_14355</name>
</gene>
<dbReference type="RefSeq" id="WP_226748953.1">
    <property type="nucleotide sequence ID" value="NZ_JAJATZ010000008.1"/>
</dbReference>
<sequence>MADFRALARQQPVVRQYIKHRKWVDRAGVIAYAPMLRTPVFTTDVAGFRRGMLNGAPYDLNAAFSGNPYALVMGSSHVFGFGLDGDALTIPSQVAAHRGLPCLNISFPEAQLHTLYAVALRICAQAPRPPAFIALMPGGALTRFEFVRSCDPLFGVPDFQTVKADGPPPGSDQETAAYNALRAYSAFWIGEFEMLAARHGFTFVLHPEFTAFEKPDLSEHESACGVTVAQSDADHLRFQTHRLRCADYRAFVIGLLRPATRVALCGAAELTYLDEYHYTADGAAVIAAAIARA</sequence>
<evidence type="ECO:0000313" key="2">
    <source>
        <dbReference type="Proteomes" id="UP001138961"/>
    </source>
</evidence>
<organism evidence="1 2">
    <name type="scientific">Loktanella gaetbuli</name>
    <dbReference type="NCBI Taxonomy" id="2881335"/>
    <lineage>
        <taxon>Bacteria</taxon>
        <taxon>Pseudomonadati</taxon>
        <taxon>Pseudomonadota</taxon>
        <taxon>Alphaproteobacteria</taxon>
        <taxon>Rhodobacterales</taxon>
        <taxon>Roseobacteraceae</taxon>
        <taxon>Loktanella</taxon>
    </lineage>
</organism>
<proteinExistence type="predicted"/>
<dbReference type="EMBL" id="JAJATZ010000008">
    <property type="protein sequence ID" value="MCB5200427.1"/>
    <property type="molecule type" value="Genomic_DNA"/>
</dbReference>
<comment type="caution">
    <text evidence="1">The sequence shown here is derived from an EMBL/GenBank/DDBJ whole genome shotgun (WGS) entry which is preliminary data.</text>
</comment>
<evidence type="ECO:0000313" key="1">
    <source>
        <dbReference type="EMBL" id="MCB5200427.1"/>
    </source>
</evidence>
<reference evidence="1" key="1">
    <citation type="submission" date="2021-10" db="EMBL/GenBank/DDBJ databases">
        <title>Loktanella gaetbuli sp. nov., isolated from a tidal flat.</title>
        <authorList>
            <person name="Park S."/>
            <person name="Yoon J.-H."/>
        </authorList>
    </citation>
    <scope>NUCLEOTIDE SEQUENCE</scope>
    <source>
        <strain evidence="1">TSTF-M6</strain>
    </source>
</reference>
<keyword evidence="2" id="KW-1185">Reference proteome</keyword>
<dbReference type="Proteomes" id="UP001138961">
    <property type="component" value="Unassembled WGS sequence"/>
</dbReference>